<sequence>MRFPQLRDAFLSVSRGGEGAAAIDDVWFWQRAVSPHMAYLAEALAQRGFNVVYVTEIALAEDRERQGWPMLEPRDVRLVVAPTKPQIRDLIEGAAAGSVHLCQGLMRNGMVAYAQSRLAKRGLQQWVLMETVKDSGISGLLRRLAYQYSFFVKKSGIQGVLAIGHRTPDWVGDRGIATARIVPFAYFLKDVCLDISGVRVGARYNFVFVGQFVKRKRLSLLLDALSELRDYDFGLKVIGAGPLEMELRRMGLKMLGDRVEWIGVVPMDDVLNHVARADCLVLPSAHDGWGAVVSEALMVGTPAVCSDACGCAAVVTSSGYGGVFGTDDYRGLVCLLRTVISRGRLIDEERHALAAWARCLGATRGGEYLQEILAASNTEHSRPTPPWAID</sequence>
<accession>A0A495V7E9</accession>
<dbReference type="InterPro" id="IPR050194">
    <property type="entry name" value="Glycosyltransferase_grp1"/>
</dbReference>
<evidence type="ECO:0000259" key="1">
    <source>
        <dbReference type="Pfam" id="PF00534"/>
    </source>
</evidence>
<dbReference type="EMBL" id="RBXL01000001">
    <property type="protein sequence ID" value="RKT45239.1"/>
    <property type="molecule type" value="Genomic_DNA"/>
</dbReference>
<dbReference type="PANTHER" id="PTHR45947:SF14">
    <property type="entry name" value="SLL1723 PROTEIN"/>
    <property type="match status" value="1"/>
</dbReference>
<dbReference type="Pfam" id="PF00534">
    <property type="entry name" value="Glycos_transf_1"/>
    <property type="match status" value="1"/>
</dbReference>
<dbReference type="Proteomes" id="UP000274556">
    <property type="component" value="Unassembled WGS sequence"/>
</dbReference>
<dbReference type="SUPFAM" id="SSF53756">
    <property type="entry name" value="UDP-Glycosyltransferase/glycogen phosphorylase"/>
    <property type="match status" value="1"/>
</dbReference>
<comment type="caution">
    <text evidence="2">The sequence shown here is derived from an EMBL/GenBank/DDBJ whole genome shotgun (WGS) entry which is preliminary data.</text>
</comment>
<keyword evidence="3" id="KW-1185">Reference proteome</keyword>
<proteinExistence type="predicted"/>
<dbReference type="InterPro" id="IPR001296">
    <property type="entry name" value="Glyco_trans_1"/>
</dbReference>
<reference evidence="2 3" key="1">
    <citation type="submission" date="2018-10" db="EMBL/GenBank/DDBJ databases">
        <title>Genomic Encyclopedia of Archaeal and Bacterial Type Strains, Phase II (KMG-II): from individual species to whole genera.</title>
        <authorList>
            <person name="Goeker M."/>
        </authorList>
    </citation>
    <scope>NUCLEOTIDE SEQUENCE [LARGE SCALE GENOMIC DNA]</scope>
    <source>
        <strain evidence="2 3">DSM 235</strain>
    </source>
</reference>
<feature type="domain" description="Glycosyl transferase family 1" evidence="1">
    <location>
        <begin position="205"/>
        <end position="351"/>
    </location>
</feature>
<dbReference type="GO" id="GO:0016757">
    <property type="term" value="F:glycosyltransferase activity"/>
    <property type="evidence" value="ECO:0007669"/>
    <property type="project" value="InterPro"/>
</dbReference>
<dbReference type="CDD" id="cd03801">
    <property type="entry name" value="GT4_PimA-like"/>
    <property type="match status" value="1"/>
</dbReference>
<dbReference type="Gene3D" id="3.40.50.2000">
    <property type="entry name" value="Glycogen Phosphorylase B"/>
    <property type="match status" value="2"/>
</dbReference>
<dbReference type="PANTHER" id="PTHR45947">
    <property type="entry name" value="SULFOQUINOVOSYL TRANSFERASE SQD2"/>
    <property type="match status" value="1"/>
</dbReference>
<dbReference type="AlphaFoldDB" id="A0A495V7E9"/>
<name>A0A495V7E9_9GAMM</name>
<evidence type="ECO:0000313" key="3">
    <source>
        <dbReference type="Proteomes" id="UP000274556"/>
    </source>
</evidence>
<gene>
    <name evidence="2" type="ORF">BDD21_2665</name>
</gene>
<protein>
    <submittedName>
        <fullName evidence="2">Glycosyl transferase family 1</fullName>
    </submittedName>
</protein>
<keyword evidence="2" id="KW-0808">Transferase</keyword>
<evidence type="ECO:0000313" key="2">
    <source>
        <dbReference type="EMBL" id="RKT45239.1"/>
    </source>
</evidence>
<organism evidence="2 3">
    <name type="scientific">Thiocapsa rosea</name>
    <dbReference type="NCBI Taxonomy" id="69360"/>
    <lineage>
        <taxon>Bacteria</taxon>
        <taxon>Pseudomonadati</taxon>
        <taxon>Pseudomonadota</taxon>
        <taxon>Gammaproteobacteria</taxon>
        <taxon>Chromatiales</taxon>
        <taxon>Chromatiaceae</taxon>
        <taxon>Thiocapsa</taxon>
    </lineage>
</organism>
<dbReference type="OrthoDB" id="9795746at2"/>